<evidence type="ECO:0000313" key="3">
    <source>
        <dbReference type="EMBL" id="KAG2495582.1"/>
    </source>
</evidence>
<feature type="region of interest" description="Disordered" evidence="2">
    <location>
        <begin position="141"/>
        <end position="161"/>
    </location>
</feature>
<dbReference type="GO" id="GO:0016020">
    <property type="term" value="C:membrane"/>
    <property type="evidence" value="ECO:0007669"/>
    <property type="project" value="UniProtKB-SubCell"/>
</dbReference>
<dbReference type="AlphaFoldDB" id="A0A836C166"/>
<name>A0A836C166_9CHLO</name>
<gene>
    <name evidence="3" type="ORF">HYH03_006182</name>
</gene>
<feature type="compositionally biased region" description="Polar residues" evidence="2">
    <location>
        <begin position="150"/>
        <end position="161"/>
    </location>
</feature>
<sequence length="161" mass="17746">MVLGCAVPAYLTHKAVSAAGQQGVSPAASQQLRHWCIYWLLLGFFLCLEWLADMSIFWMPLYYEAKLVLVVAMWHPRTHVAVTLYDSYVLPLLRQNEANIDRFFVESRARVADAVTSQVTAAQGYVQNNAGVIVQSLKSFSEKPPMASGGSASTPTHAKAQ</sequence>
<protein>
    <recommendedName>
        <fullName evidence="1">HVA22-like protein</fullName>
    </recommendedName>
</protein>
<comment type="caution">
    <text evidence="1">Lacks conserved residue(s) required for the propagation of feature annotation.</text>
</comment>
<keyword evidence="4" id="KW-1185">Reference proteome</keyword>
<dbReference type="EMBL" id="JAEHOE010000023">
    <property type="protein sequence ID" value="KAG2495582.1"/>
    <property type="molecule type" value="Genomic_DNA"/>
</dbReference>
<dbReference type="Proteomes" id="UP000612055">
    <property type="component" value="Unassembled WGS sequence"/>
</dbReference>
<evidence type="ECO:0000256" key="1">
    <source>
        <dbReference type="RuleBase" id="RU362006"/>
    </source>
</evidence>
<keyword evidence="1" id="KW-0812">Transmembrane</keyword>
<keyword evidence="1" id="KW-0472">Membrane</keyword>
<comment type="similarity">
    <text evidence="1">Belongs to the DP1 family.</text>
</comment>
<dbReference type="PANTHER" id="PTHR12300:SF117">
    <property type="entry name" value="LP05237P-RELATED"/>
    <property type="match status" value="1"/>
</dbReference>
<evidence type="ECO:0000256" key="2">
    <source>
        <dbReference type="SAM" id="MobiDB-lite"/>
    </source>
</evidence>
<dbReference type="OrthoDB" id="434647at2759"/>
<dbReference type="InterPro" id="IPR004345">
    <property type="entry name" value="TB2_DP1_HVA22"/>
</dbReference>
<evidence type="ECO:0000313" key="4">
    <source>
        <dbReference type="Proteomes" id="UP000612055"/>
    </source>
</evidence>
<dbReference type="Pfam" id="PF03134">
    <property type="entry name" value="TB2_DP1_HVA22"/>
    <property type="match status" value="1"/>
</dbReference>
<comment type="subcellular location">
    <subcellularLocation>
        <location evidence="1">Membrane</location>
        <topology evidence="1">Multi-pass membrane protein</topology>
    </subcellularLocation>
</comment>
<keyword evidence="1" id="KW-1133">Transmembrane helix</keyword>
<proteinExistence type="inferred from homology"/>
<organism evidence="3 4">
    <name type="scientific">Edaphochlamys debaryana</name>
    <dbReference type="NCBI Taxonomy" id="47281"/>
    <lineage>
        <taxon>Eukaryota</taxon>
        <taxon>Viridiplantae</taxon>
        <taxon>Chlorophyta</taxon>
        <taxon>core chlorophytes</taxon>
        <taxon>Chlorophyceae</taxon>
        <taxon>CS clade</taxon>
        <taxon>Chlamydomonadales</taxon>
        <taxon>Chlamydomonadales incertae sedis</taxon>
        <taxon>Edaphochlamys</taxon>
    </lineage>
</organism>
<accession>A0A836C166</accession>
<reference evidence="3" key="1">
    <citation type="journal article" date="2020" name="bioRxiv">
        <title>Comparative genomics of Chlamydomonas.</title>
        <authorList>
            <person name="Craig R.J."/>
            <person name="Hasan A.R."/>
            <person name="Ness R.W."/>
            <person name="Keightley P.D."/>
        </authorList>
    </citation>
    <scope>NUCLEOTIDE SEQUENCE</scope>
    <source>
        <strain evidence="3">CCAP 11/70</strain>
    </source>
</reference>
<feature type="transmembrane region" description="Helical" evidence="1">
    <location>
        <begin position="37"/>
        <end position="59"/>
    </location>
</feature>
<dbReference type="PANTHER" id="PTHR12300">
    <property type="entry name" value="HVA22-LIKE PROTEINS"/>
    <property type="match status" value="1"/>
</dbReference>
<comment type="caution">
    <text evidence="3">The sequence shown here is derived from an EMBL/GenBank/DDBJ whole genome shotgun (WGS) entry which is preliminary data.</text>
</comment>